<evidence type="ECO:0000256" key="1">
    <source>
        <dbReference type="ARBA" id="ARBA00022801"/>
    </source>
</evidence>
<reference evidence="3 4" key="1">
    <citation type="submission" date="2018-05" db="EMBL/GenBank/DDBJ databases">
        <title>Acuticoccus sediminis sp. nov., isolated from deep-sea sediment of Indian Ocean.</title>
        <authorList>
            <person name="Liu X."/>
            <person name="Lai Q."/>
            <person name="Du Y."/>
            <person name="Sun F."/>
            <person name="Zhang X."/>
            <person name="Wang S."/>
            <person name="Shao Z."/>
        </authorList>
    </citation>
    <scope>NUCLEOTIDE SEQUENCE [LARGE SCALE GENOMIC DNA]</scope>
    <source>
        <strain evidence="3 4">PTG4-2</strain>
    </source>
</reference>
<comment type="caution">
    <text evidence="3">The sequence shown here is derived from an EMBL/GenBank/DDBJ whole genome shotgun (WGS) entry which is preliminary data.</text>
</comment>
<dbReference type="Gene3D" id="3.40.50.1820">
    <property type="entry name" value="alpha/beta hydrolase"/>
    <property type="match status" value="1"/>
</dbReference>
<accession>A0A8B2NPW1</accession>
<protein>
    <recommendedName>
        <fullName evidence="2">AB hydrolase-1 domain-containing protein</fullName>
    </recommendedName>
</protein>
<evidence type="ECO:0000313" key="4">
    <source>
        <dbReference type="Proteomes" id="UP000249590"/>
    </source>
</evidence>
<dbReference type="SUPFAM" id="SSF53474">
    <property type="entry name" value="alpha/beta-Hydrolases"/>
    <property type="match status" value="1"/>
</dbReference>
<dbReference type="RefSeq" id="WP_111345151.1">
    <property type="nucleotide sequence ID" value="NZ_QHHQ01000002.1"/>
</dbReference>
<name>A0A8B2NPW1_9HYPH</name>
<dbReference type="InterPro" id="IPR029058">
    <property type="entry name" value="AB_hydrolase_fold"/>
</dbReference>
<feature type="domain" description="AB hydrolase-1" evidence="2">
    <location>
        <begin position="23"/>
        <end position="245"/>
    </location>
</feature>
<dbReference type="InterPro" id="IPR000073">
    <property type="entry name" value="AB_hydrolase_1"/>
</dbReference>
<evidence type="ECO:0000259" key="2">
    <source>
        <dbReference type="Pfam" id="PF12697"/>
    </source>
</evidence>
<keyword evidence="1" id="KW-0378">Hydrolase</keyword>
<gene>
    <name evidence="3" type="ORF">DLJ53_11075</name>
</gene>
<dbReference type="OrthoDB" id="9804723at2"/>
<dbReference type="InterPro" id="IPR050266">
    <property type="entry name" value="AB_hydrolase_sf"/>
</dbReference>
<dbReference type="GO" id="GO:0016787">
    <property type="term" value="F:hydrolase activity"/>
    <property type="evidence" value="ECO:0007669"/>
    <property type="project" value="UniProtKB-KW"/>
</dbReference>
<sequence length="259" mass="28495">MPTTHVNGRLIHYREWGEGETNVIFVHGGFGSSANLWARTAAALPPGVRALAADMFLHSDPPPKGHSVEGIADHLADFALAMGAAPATFVGHSMGGVVCQLIGARRPEVVRQLVLVTTGPNVRNHGVALMLMDQLRERGRTRENMDEIARHWFKTIPDREAFERYVDDSMEAPLEAMLSVQQSLIDMDTTPELARITAPVLVTHGVHDHGRTMDHAERLMAGIPDARLALFEESGHAPMWEEAPKFNETLHAFLRQPAA</sequence>
<keyword evidence="4" id="KW-1185">Reference proteome</keyword>
<dbReference type="Pfam" id="PF12697">
    <property type="entry name" value="Abhydrolase_6"/>
    <property type="match status" value="1"/>
</dbReference>
<dbReference type="EMBL" id="QHHQ01000002">
    <property type="protein sequence ID" value="RAI01925.1"/>
    <property type="molecule type" value="Genomic_DNA"/>
</dbReference>
<proteinExistence type="predicted"/>
<dbReference type="PANTHER" id="PTHR43798:SF31">
    <property type="entry name" value="AB HYDROLASE SUPERFAMILY PROTEIN YCLE"/>
    <property type="match status" value="1"/>
</dbReference>
<dbReference type="GO" id="GO:0016020">
    <property type="term" value="C:membrane"/>
    <property type="evidence" value="ECO:0007669"/>
    <property type="project" value="TreeGrafter"/>
</dbReference>
<organism evidence="3 4">
    <name type="scientific">Acuticoccus sediminis</name>
    <dbReference type="NCBI Taxonomy" id="2184697"/>
    <lineage>
        <taxon>Bacteria</taxon>
        <taxon>Pseudomonadati</taxon>
        <taxon>Pseudomonadota</taxon>
        <taxon>Alphaproteobacteria</taxon>
        <taxon>Hyphomicrobiales</taxon>
        <taxon>Amorphaceae</taxon>
        <taxon>Acuticoccus</taxon>
    </lineage>
</organism>
<dbReference type="Proteomes" id="UP000249590">
    <property type="component" value="Unassembled WGS sequence"/>
</dbReference>
<dbReference type="AlphaFoldDB" id="A0A8B2NPW1"/>
<dbReference type="PANTHER" id="PTHR43798">
    <property type="entry name" value="MONOACYLGLYCEROL LIPASE"/>
    <property type="match status" value="1"/>
</dbReference>
<evidence type="ECO:0000313" key="3">
    <source>
        <dbReference type="EMBL" id="RAI01925.1"/>
    </source>
</evidence>